<evidence type="ECO:0000313" key="3">
    <source>
        <dbReference type="EMBL" id="GAI85470.1"/>
    </source>
</evidence>
<gene>
    <name evidence="3" type="ORF">S12H4_21768</name>
</gene>
<dbReference type="SUPFAM" id="SSF64153">
    <property type="entry name" value="YjeF N-terminal domain-like"/>
    <property type="match status" value="1"/>
</dbReference>
<reference evidence="3" key="1">
    <citation type="journal article" date="2014" name="Front. Microbiol.">
        <title>High frequency of phylogenetically diverse reductive dehalogenase-homologous genes in deep subseafloor sedimentary metagenomes.</title>
        <authorList>
            <person name="Kawai M."/>
            <person name="Futagami T."/>
            <person name="Toyoda A."/>
            <person name="Takaki Y."/>
            <person name="Nishi S."/>
            <person name="Hori S."/>
            <person name="Arai W."/>
            <person name="Tsubouchi T."/>
            <person name="Morono Y."/>
            <person name="Uchiyama I."/>
            <person name="Ito T."/>
            <person name="Fujiyama A."/>
            <person name="Inagaki F."/>
            <person name="Takami H."/>
        </authorList>
    </citation>
    <scope>NUCLEOTIDE SEQUENCE</scope>
    <source>
        <strain evidence="3">Expedition CK06-06</strain>
    </source>
</reference>
<dbReference type="GO" id="GO:0000932">
    <property type="term" value="C:P-body"/>
    <property type="evidence" value="ECO:0007669"/>
    <property type="project" value="TreeGrafter"/>
</dbReference>
<proteinExistence type="inferred from homology"/>
<organism evidence="3">
    <name type="scientific">marine sediment metagenome</name>
    <dbReference type="NCBI Taxonomy" id="412755"/>
    <lineage>
        <taxon>unclassified sequences</taxon>
        <taxon>metagenomes</taxon>
        <taxon>ecological metagenomes</taxon>
    </lineage>
</organism>
<dbReference type="GO" id="GO:0033962">
    <property type="term" value="P:P-body assembly"/>
    <property type="evidence" value="ECO:0007669"/>
    <property type="project" value="TreeGrafter"/>
</dbReference>
<dbReference type="PANTHER" id="PTHR13612">
    <property type="entry name" value="ENHANCER OF MRNA-DECAPPING PROTEIN 3"/>
    <property type="match status" value="1"/>
</dbReference>
<name>X1TD32_9ZZZZ</name>
<dbReference type="PROSITE" id="PS51385">
    <property type="entry name" value="YJEF_N"/>
    <property type="match status" value="1"/>
</dbReference>
<dbReference type="GO" id="GO:0003729">
    <property type="term" value="F:mRNA binding"/>
    <property type="evidence" value="ECO:0007669"/>
    <property type="project" value="TreeGrafter"/>
</dbReference>
<feature type="non-terminal residue" evidence="3">
    <location>
        <position position="250"/>
    </location>
</feature>
<dbReference type="Pfam" id="PF03853">
    <property type="entry name" value="YjeF_N"/>
    <property type="match status" value="1"/>
</dbReference>
<dbReference type="InterPro" id="IPR000631">
    <property type="entry name" value="CARKD"/>
</dbReference>
<dbReference type="GO" id="GO:0031087">
    <property type="term" value="P:deadenylation-independent decapping of nuclear-transcribed mRNA"/>
    <property type="evidence" value="ECO:0007669"/>
    <property type="project" value="TreeGrafter"/>
</dbReference>
<dbReference type="AlphaFoldDB" id="X1TD32"/>
<feature type="non-terminal residue" evidence="3">
    <location>
        <position position="1"/>
    </location>
</feature>
<dbReference type="PROSITE" id="PS51383">
    <property type="entry name" value="YJEF_C_3"/>
    <property type="match status" value="1"/>
</dbReference>
<dbReference type="Gene3D" id="3.40.50.10260">
    <property type="entry name" value="YjeF N-terminal domain"/>
    <property type="match status" value="1"/>
</dbReference>
<dbReference type="NCBIfam" id="TIGR00197">
    <property type="entry name" value="yjeF_nterm"/>
    <property type="match status" value="1"/>
</dbReference>
<dbReference type="InterPro" id="IPR036652">
    <property type="entry name" value="YjeF_N_dom_sf"/>
</dbReference>
<dbReference type="InterPro" id="IPR004443">
    <property type="entry name" value="YjeF_N_dom"/>
</dbReference>
<protein>
    <submittedName>
        <fullName evidence="3">Uncharacterized protein</fullName>
    </submittedName>
</protein>
<comment type="caution">
    <text evidence="3">The sequence shown here is derived from an EMBL/GenBank/DDBJ whole genome shotgun (WGS) entry which is preliminary data.</text>
</comment>
<feature type="domain" description="YjeF C-terminal" evidence="1">
    <location>
        <begin position="217"/>
        <end position="250"/>
    </location>
</feature>
<accession>X1TD32</accession>
<dbReference type="GO" id="GO:0016836">
    <property type="term" value="F:hydro-lyase activity"/>
    <property type="evidence" value="ECO:0007669"/>
    <property type="project" value="InterPro"/>
</dbReference>
<evidence type="ECO:0000259" key="2">
    <source>
        <dbReference type="PROSITE" id="PS51385"/>
    </source>
</evidence>
<dbReference type="EMBL" id="BARW01011249">
    <property type="protein sequence ID" value="GAI85470.1"/>
    <property type="molecule type" value="Genomic_DNA"/>
</dbReference>
<feature type="domain" description="YjeF N-terminal" evidence="2">
    <location>
        <begin position="3"/>
        <end position="211"/>
    </location>
</feature>
<evidence type="ECO:0000259" key="1">
    <source>
        <dbReference type="PROSITE" id="PS51383"/>
    </source>
</evidence>
<dbReference type="HAMAP" id="MF_01966">
    <property type="entry name" value="NADHX_epimerase"/>
    <property type="match status" value="1"/>
</dbReference>
<sequence length="250" mass="27490">EEMRNLDRTAVEDFSLAEELLMENAGMAAYHVIMKESGIQGKRFVLICGTGNNGGDGLVIARKIHSMNGEAVVYILGNEDKFRGTSKKNFEIVSRLQLTIRHVESMDSLRKELAHCDAIVDAIFGTGLTRNVEGIYSDVIQMINRSGKKVFSIDIPSGINGDTGKIMGTAVKADFTITFGIPKIGNILYPGYGHCGKLYVSHISFPPSHYNSNDLKIEINVPVRLPERDKKGHKGDFGDTLFIAGASNYY</sequence>
<dbReference type="PANTHER" id="PTHR13612:SF0">
    <property type="entry name" value="ENHANCER OF MRNA-DECAPPING PROTEIN 3"/>
    <property type="match status" value="1"/>
</dbReference>